<evidence type="ECO:0000256" key="1">
    <source>
        <dbReference type="ARBA" id="ARBA00004651"/>
    </source>
</evidence>
<evidence type="ECO:0000256" key="7">
    <source>
        <dbReference type="SAM" id="Phobius"/>
    </source>
</evidence>
<evidence type="ECO:0000256" key="4">
    <source>
        <dbReference type="ARBA" id="ARBA00022989"/>
    </source>
</evidence>
<keyword evidence="5 7" id="KW-0472">Membrane</keyword>
<sequence length="1105" mass="114045">MTHLLSGARGGGDASPTPATSARGGPIARLVASGFGRIAGISASLVGTQALTSVLGLLFWAIAARQFAATDVGVAGAAVAMMMLLGTLGSLGLGTVLIARLPKVDPGERRVLVRTCLAAAAAGGVLLGLVVPVVLVHGFGAENLAPIAGSVWPLLGLAAATGLTAVVIVLDQAVLTIGLGTLQLERNVTASGVKVVALLALGLAGVHGGMTILLAWTIGNLLSLPLVSWRTRGGRAAGAHRRIVEPSLVRGIGRLAVSHHALNVSIQAALQLLPVLVTVLVSARANAAFNSAIMLSGFVFALPYAVSVGLFAAARGEPTEVVRRMRLTIPFGLAVSAAASIVLFPLAGPLLHVFGPQYAEDGTVLLRLIVLAGIPFVIKDHFISLRRVQGRTTQALVVTVVFLAAELAAATTGALSGGAEGLVVGWLAVLVVEALVLAVPLVRAYRHDRNGALDAAGAVAVPATVVEPAPAPASEPAVAAPDEPARAVRATRQRSRISRNLLGPLLVVMAAGVFVMAVAADLGRLGNTGVGAQLLWYAGLVVVFLPASLRIVARATPHVERIVAVVALGLVLQVSRLVLNPTMFVFHDEFIHADTLRQIETSGHLFSFNTLLPVSAYYPGLEIATDAVRSLTGLPVYAAAVVTLLVARLVMMLAIIGLIGAIGGSRRAGAVGALVYLANPQLLFFNSQYSYQTLALPLAVLCLYLVATRRRGGRGALVLPIAATAAVVLTHHLTAVLLVAAYALWLVAVLAARGRVRRAADPDGAAGRLVSLDRDRGALALLTAWGVVALGISVLNPGNPLASYLEAIFGSSSSQLIGLSEGQRPKALFSDSAGTGPLPGEQVLLIASVLLTLVSLLVVLGFIRLQWRGARPLALALGIVGLLYPVVPGGHLTSATAEVGDRASGFVFVGLAAALGTWWWLRERRRRTTVAFGAAITVTFLGSVVLGSGPASGQLPGPYQVSADARSVDSANIAAAEWEAVGLPADSVVYGDRVSGLLAAADGGQRTVLHVSTGLDVSRLLLAPTFTTEDIALIKKADLEYLIVDERLSTGLPHQQFYIESGEYGGDDRRVPVSAAALAKFAAVPGVTRVYDNGSLVIYDLRGLR</sequence>
<feature type="transmembrane region" description="Helical" evidence="7">
    <location>
        <begin position="501"/>
        <end position="522"/>
    </location>
</feature>
<feature type="transmembrane region" description="Helical" evidence="7">
    <location>
        <begin position="74"/>
        <end position="99"/>
    </location>
</feature>
<keyword evidence="2" id="KW-1003">Cell membrane</keyword>
<feature type="transmembrane region" description="Helical" evidence="7">
    <location>
        <begin position="739"/>
        <end position="756"/>
    </location>
</feature>
<evidence type="ECO:0000256" key="6">
    <source>
        <dbReference type="SAM" id="MobiDB-lite"/>
    </source>
</evidence>
<feature type="transmembrane region" description="Helical" evidence="7">
    <location>
        <begin position="668"/>
        <end position="685"/>
    </location>
</feature>
<feature type="transmembrane region" description="Helical" evidence="7">
    <location>
        <begin position="395"/>
        <end position="415"/>
    </location>
</feature>
<feature type="transmembrane region" description="Helical" evidence="7">
    <location>
        <begin position="195"/>
        <end position="218"/>
    </location>
</feature>
<evidence type="ECO:0000256" key="3">
    <source>
        <dbReference type="ARBA" id="ARBA00022692"/>
    </source>
</evidence>
<feature type="transmembrane region" description="Helical" evidence="7">
    <location>
        <begin position="562"/>
        <end position="579"/>
    </location>
</feature>
<feature type="transmembrane region" description="Helical" evidence="7">
    <location>
        <begin position="777"/>
        <end position="795"/>
    </location>
</feature>
<evidence type="ECO:0000256" key="5">
    <source>
        <dbReference type="ARBA" id="ARBA00023136"/>
    </source>
</evidence>
<dbReference type="RefSeq" id="WP_133767499.1">
    <property type="nucleotide sequence ID" value="NZ_BAAARP010000001.1"/>
</dbReference>
<dbReference type="PANTHER" id="PTHR30250:SF11">
    <property type="entry name" value="O-ANTIGEN TRANSPORTER-RELATED"/>
    <property type="match status" value="1"/>
</dbReference>
<feature type="transmembrane region" description="Helical" evidence="7">
    <location>
        <begin position="292"/>
        <end position="313"/>
    </location>
</feature>
<dbReference type="Proteomes" id="UP000295344">
    <property type="component" value="Unassembled WGS sequence"/>
</dbReference>
<comment type="caution">
    <text evidence="8">The sequence shown here is derived from an EMBL/GenBank/DDBJ whole genome shotgun (WGS) entry which is preliminary data.</text>
</comment>
<feature type="transmembrane region" description="Helical" evidence="7">
    <location>
        <begin position="364"/>
        <end position="383"/>
    </location>
</feature>
<feature type="transmembrane region" description="Helical" evidence="7">
    <location>
        <begin position="715"/>
        <end position="733"/>
    </location>
</feature>
<dbReference type="EMBL" id="SOAM01000004">
    <property type="protein sequence ID" value="TDS74834.1"/>
    <property type="molecule type" value="Genomic_DNA"/>
</dbReference>
<feature type="transmembrane region" description="Helical" evidence="7">
    <location>
        <begin position="421"/>
        <end position="442"/>
    </location>
</feature>
<feature type="transmembrane region" description="Helical" evidence="7">
    <location>
        <begin position="636"/>
        <end position="661"/>
    </location>
</feature>
<dbReference type="OrthoDB" id="30633at2"/>
<gene>
    <name evidence="8" type="ORF">CLV52_3356</name>
</gene>
<feature type="transmembrane region" description="Helical" evidence="7">
    <location>
        <begin position="928"/>
        <end position="946"/>
    </location>
</feature>
<dbReference type="AlphaFoldDB" id="A0A4V6Q0X4"/>
<dbReference type="GO" id="GO:0005886">
    <property type="term" value="C:plasma membrane"/>
    <property type="evidence" value="ECO:0007669"/>
    <property type="project" value="UniProtKB-SubCell"/>
</dbReference>
<keyword evidence="9" id="KW-1185">Reference proteome</keyword>
<evidence type="ECO:0000313" key="8">
    <source>
        <dbReference type="EMBL" id="TDS74834.1"/>
    </source>
</evidence>
<dbReference type="InterPro" id="IPR050833">
    <property type="entry name" value="Poly_Biosynth_Transport"/>
</dbReference>
<evidence type="ECO:0000313" key="9">
    <source>
        <dbReference type="Proteomes" id="UP000295344"/>
    </source>
</evidence>
<feature type="transmembrane region" description="Helical" evidence="7">
    <location>
        <begin position="111"/>
        <end position="139"/>
    </location>
</feature>
<feature type="transmembrane region" description="Helical" evidence="7">
    <location>
        <begin position="872"/>
        <end position="891"/>
    </location>
</feature>
<accession>A0A4V6Q0X4</accession>
<evidence type="ECO:0000256" key="2">
    <source>
        <dbReference type="ARBA" id="ARBA00022475"/>
    </source>
</evidence>
<feature type="transmembrane region" description="Helical" evidence="7">
    <location>
        <begin position="151"/>
        <end position="174"/>
    </location>
</feature>
<comment type="subcellular location">
    <subcellularLocation>
        <location evidence="1">Cell membrane</location>
        <topology evidence="1">Multi-pass membrane protein</topology>
    </subcellularLocation>
</comment>
<feature type="region of interest" description="Disordered" evidence="6">
    <location>
        <begin position="1"/>
        <end position="23"/>
    </location>
</feature>
<dbReference type="PANTHER" id="PTHR30250">
    <property type="entry name" value="PST FAMILY PREDICTED COLANIC ACID TRANSPORTER"/>
    <property type="match status" value="1"/>
</dbReference>
<protein>
    <submittedName>
        <fullName evidence="8">O-antigen/teichoic acid export membrane protein</fullName>
    </submittedName>
</protein>
<organism evidence="8 9">
    <name type="scientific">Amnibacterium kyonggiense</name>
    <dbReference type="NCBI Taxonomy" id="595671"/>
    <lineage>
        <taxon>Bacteria</taxon>
        <taxon>Bacillati</taxon>
        <taxon>Actinomycetota</taxon>
        <taxon>Actinomycetes</taxon>
        <taxon>Micrococcales</taxon>
        <taxon>Microbacteriaceae</taxon>
        <taxon>Amnibacterium</taxon>
    </lineage>
</organism>
<feature type="transmembrane region" description="Helical" evidence="7">
    <location>
        <begin position="843"/>
        <end position="865"/>
    </location>
</feature>
<reference evidence="8 9" key="1">
    <citation type="submission" date="2019-03" db="EMBL/GenBank/DDBJ databases">
        <title>Genomic Encyclopedia of Archaeal and Bacterial Type Strains, Phase II (KMG-II): from individual species to whole genera.</title>
        <authorList>
            <person name="Goeker M."/>
        </authorList>
    </citation>
    <scope>NUCLEOTIDE SEQUENCE [LARGE SCALE GENOMIC DNA]</scope>
    <source>
        <strain evidence="8 9">DSM 24782</strain>
    </source>
</reference>
<feature type="transmembrane region" description="Helical" evidence="7">
    <location>
        <begin position="534"/>
        <end position="553"/>
    </location>
</feature>
<name>A0A4V6Q0X4_9MICO</name>
<keyword evidence="4 7" id="KW-1133">Transmembrane helix</keyword>
<feature type="transmembrane region" description="Helical" evidence="7">
    <location>
        <begin position="325"/>
        <end position="344"/>
    </location>
</feature>
<feature type="transmembrane region" description="Helical" evidence="7">
    <location>
        <begin position="38"/>
        <end position="62"/>
    </location>
</feature>
<keyword evidence="3 7" id="KW-0812">Transmembrane</keyword>
<feature type="transmembrane region" description="Helical" evidence="7">
    <location>
        <begin position="691"/>
        <end position="708"/>
    </location>
</feature>
<feature type="transmembrane region" description="Helical" evidence="7">
    <location>
        <begin position="903"/>
        <end position="921"/>
    </location>
</feature>
<proteinExistence type="predicted"/>